<dbReference type="EMBL" id="LJOD01000005">
    <property type="protein sequence ID" value="KPE51395.1"/>
    <property type="molecule type" value="Genomic_DNA"/>
</dbReference>
<gene>
    <name evidence="1" type="ORF">AOB46_09620</name>
</gene>
<dbReference type="OrthoDB" id="9765957at2"/>
<name>A0A0N1KSX3_CHRID</name>
<proteinExistence type="predicted"/>
<dbReference type="PROSITE" id="PS51257">
    <property type="entry name" value="PROKAR_LIPOPROTEIN"/>
    <property type="match status" value="1"/>
</dbReference>
<evidence type="ECO:0000313" key="1">
    <source>
        <dbReference type="EMBL" id="KPE51395.1"/>
    </source>
</evidence>
<reference evidence="2" key="2">
    <citation type="submission" date="2015-09" db="EMBL/GenBank/DDBJ databases">
        <title>Draft genome sequence of a multidrug-resistant Chryseobacterium indologenes isolate from Malaysia.</title>
        <authorList>
            <person name="Yu C.Y."/>
            <person name="Ang G.Y."/>
            <person name="Chan K.-G."/>
        </authorList>
    </citation>
    <scope>NUCLEOTIDE SEQUENCE [LARGE SCALE GENOMIC DNA]</scope>
    <source>
        <strain evidence="2">CI_885</strain>
    </source>
</reference>
<organism evidence="1 2">
    <name type="scientific">Chryseobacterium indologenes</name>
    <name type="common">Flavobacterium indologenes</name>
    <dbReference type="NCBI Taxonomy" id="253"/>
    <lineage>
        <taxon>Bacteria</taxon>
        <taxon>Pseudomonadati</taxon>
        <taxon>Bacteroidota</taxon>
        <taxon>Flavobacteriia</taxon>
        <taxon>Flavobacteriales</taxon>
        <taxon>Weeksellaceae</taxon>
        <taxon>Chryseobacterium group</taxon>
        <taxon>Chryseobacterium</taxon>
    </lineage>
</organism>
<comment type="caution">
    <text evidence="1">The sequence shown here is derived from an EMBL/GenBank/DDBJ whole genome shotgun (WGS) entry which is preliminary data.</text>
</comment>
<dbReference type="RefSeq" id="WP_062698716.1">
    <property type="nucleotide sequence ID" value="NZ_LJOD01000005.1"/>
</dbReference>
<dbReference type="AlphaFoldDB" id="A0A0N1KSX3"/>
<dbReference type="PATRIC" id="fig|253.9.peg.3717"/>
<evidence type="ECO:0000313" key="2">
    <source>
        <dbReference type="Proteomes" id="UP000037953"/>
    </source>
</evidence>
<dbReference type="Proteomes" id="UP000037953">
    <property type="component" value="Unassembled WGS sequence"/>
</dbReference>
<accession>A0A0N1KSX3</accession>
<protein>
    <recommendedName>
        <fullName evidence="3">DUF1566 domain-containing protein</fullName>
    </recommendedName>
</protein>
<reference evidence="1 2" key="1">
    <citation type="journal article" date="2015" name="Genom Data">
        <title>Draft genome sequence of a multidrug-resistant Chryseobacterium indologenes isolate from Malaysia.</title>
        <authorList>
            <person name="Yu C.Y."/>
            <person name="Ang G.Y."/>
            <person name="Cheng H.J."/>
            <person name="Cheong Y.M."/>
            <person name="Yin W.F."/>
            <person name="Chan K.G."/>
        </authorList>
    </citation>
    <scope>NUCLEOTIDE SEQUENCE [LARGE SCALE GENOMIC DNA]</scope>
    <source>
        <strain evidence="1 2">CI_885</strain>
    </source>
</reference>
<evidence type="ECO:0008006" key="3">
    <source>
        <dbReference type="Google" id="ProtNLM"/>
    </source>
</evidence>
<sequence>MKKNVNFVLYAFIALLFYSCGGNDDDSVQIVTDPVVTVPEKKNTIGVTGDIFPTTALFRGRIEQKEGQVEVPGFVYSTSPNPTKGNNPSVDTYTTGTTDYKVTVTGLLPATTYYVRGYIKTGEGKYTYTSETTFKTTGYFGTSGAYVGYDKGEYKDGWRYMEIHPQKVYYGTSAQGANWGDLNIYISGTLHDFGKGLENSTLIANNNPGANCAAKVCLDLVRGGVSDWFLPSSEELLTLSKELKKANISLALGGSSIWTSTQKNENSAFDVTFQMNGDIISTDMVKPQNMIVLPVRRY</sequence>